<reference evidence="6" key="1">
    <citation type="submission" date="2020-02" db="EMBL/GenBank/DDBJ databases">
        <authorList>
            <person name="Meier V. D."/>
        </authorList>
    </citation>
    <scope>NUCLEOTIDE SEQUENCE</scope>
    <source>
        <strain evidence="6">AVDCRST_MAG36</strain>
    </source>
</reference>
<evidence type="ECO:0000256" key="4">
    <source>
        <dbReference type="PROSITE-ProRule" id="PRU00335"/>
    </source>
</evidence>
<keyword evidence="2 4" id="KW-0238">DNA-binding</keyword>
<dbReference type="GO" id="GO:0003700">
    <property type="term" value="F:DNA-binding transcription factor activity"/>
    <property type="evidence" value="ECO:0007669"/>
    <property type="project" value="TreeGrafter"/>
</dbReference>
<dbReference type="Pfam" id="PF00440">
    <property type="entry name" value="TetR_N"/>
    <property type="match status" value="1"/>
</dbReference>
<dbReference type="InterPro" id="IPR036271">
    <property type="entry name" value="Tet_transcr_reg_TetR-rel_C_sf"/>
</dbReference>
<dbReference type="InterPro" id="IPR009057">
    <property type="entry name" value="Homeodomain-like_sf"/>
</dbReference>
<dbReference type="GO" id="GO:0000976">
    <property type="term" value="F:transcription cis-regulatory region binding"/>
    <property type="evidence" value="ECO:0007669"/>
    <property type="project" value="TreeGrafter"/>
</dbReference>
<dbReference type="AlphaFoldDB" id="A0A6J4MLJ0"/>
<accession>A0A6J4MLJ0</accession>
<dbReference type="EMBL" id="CADCUH010000171">
    <property type="protein sequence ID" value="CAA9361191.1"/>
    <property type="molecule type" value="Genomic_DNA"/>
</dbReference>
<evidence type="ECO:0000256" key="3">
    <source>
        <dbReference type="ARBA" id="ARBA00023163"/>
    </source>
</evidence>
<dbReference type="InterPro" id="IPR050109">
    <property type="entry name" value="HTH-type_TetR-like_transc_reg"/>
</dbReference>
<evidence type="ECO:0000313" key="6">
    <source>
        <dbReference type="EMBL" id="CAA9361191.1"/>
    </source>
</evidence>
<dbReference type="InterPro" id="IPR025996">
    <property type="entry name" value="MT1864/Rv1816-like_C"/>
</dbReference>
<name>A0A6J4MLJ0_9ACTN</name>
<keyword evidence="3" id="KW-0804">Transcription</keyword>
<dbReference type="PROSITE" id="PS50977">
    <property type="entry name" value="HTH_TETR_2"/>
    <property type="match status" value="1"/>
</dbReference>
<organism evidence="6">
    <name type="scientific">uncultured Nocardioidaceae bacterium</name>
    <dbReference type="NCBI Taxonomy" id="253824"/>
    <lineage>
        <taxon>Bacteria</taxon>
        <taxon>Bacillati</taxon>
        <taxon>Actinomycetota</taxon>
        <taxon>Actinomycetes</taxon>
        <taxon>Propionibacteriales</taxon>
        <taxon>Nocardioidaceae</taxon>
        <taxon>environmental samples</taxon>
    </lineage>
</organism>
<feature type="domain" description="HTH tetR-type" evidence="5">
    <location>
        <begin position="26"/>
        <end position="86"/>
    </location>
</feature>
<dbReference type="Pfam" id="PF13305">
    <property type="entry name" value="TetR_C_33"/>
    <property type="match status" value="1"/>
</dbReference>
<evidence type="ECO:0000256" key="2">
    <source>
        <dbReference type="ARBA" id="ARBA00023125"/>
    </source>
</evidence>
<dbReference type="PRINTS" id="PR00455">
    <property type="entry name" value="HTHTETR"/>
</dbReference>
<feature type="DNA-binding region" description="H-T-H motif" evidence="4">
    <location>
        <begin position="49"/>
        <end position="68"/>
    </location>
</feature>
<proteinExistence type="predicted"/>
<evidence type="ECO:0000259" key="5">
    <source>
        <dbReference type="PROSITE" id="PS50977"/>
    </source>
</evidence>
<protein>
    <recommendedName>
        <fullName evidence="5">HTH tetR-type domain-containing protein</fullName>
    </recommendedName>
</protein>
<dbReference type="InterPro" id="IPR001647">
    <property type="entry name" value="HTH_TetR"/>
</dbReference>
<sequence length="216" mass="22718">MYNVVIPHNIVIVVDVSSVKAVEEPDALTRRLVDEAGLLLTERGPAGLSLRKLAEAAGTSTMTVYTRFGNKQGLLAAMHREGFRRLGDALAGAAAEADPLRALLETGRAYRRAALAGATLYGLMFGPPVEGLAPSPEDEAAAAATYLPLVDAVRRCCDAGVLTGDPERVARHLWTVTHGAVSLELAGRLPGLGQEPEEAYDEALVTAAAPFLTAPH</sequence>
<dbReference type="SUPFAM" id="SSF48498">
    <property type="entry name" value="Tetracyclin repressor-like, C-terminal domain"/>
    <property type="match status" value="1"/>
</dbReference>
<gene>
    <name evidence="6" type="ORF">AVDCRST_MAG36-2653</name>
</gene>
<dbReference type="PANTHER" id="PTHR30055:SF209">
    <property type="entry name" value="POSSIBLE TRANSCRIPTIONAL REGULATORY PROTEIN (PROBABLY TETR-FAMILY)"/>
    <property type="match status" value="1"/>
</dbReference>
<evidence type="ECO:0000256" key="1">
    <source>
        <dbReference type="ARBA" id="ARBA00023015"/>
    </source>
</evidence>
<keyword evidence="1" id="KW-0805">Transcription regulation</keyword>
<dbReference type="Gene3D" id="1.10.357.10">
    <property type="entry name" value="Tetracycline Repressor, domain 2"/>
    <property type="match status" value="1"/>
</dbReference>
<dbReference type="SUPFAM" id="SSF46689">
    <property type="entry name" value="Homeodomain-like"/>
    <property type="match status" value="1"/>
</dbReference>
<dbReference type="PANTHER" id="PTHR30055">
    <property type="entry name" value="HTH-TYPE TRANSCRIPTIONAL REGULATOR RUTR"/>
    <property type="match status" value="1"/>
</dbReference>